<dbReference type="RefSeq" id="WP_106567557.1">
    <property type="nucleotide sequence ID" value="NZ_PYGF01000006.1"/>
</dbReference>
<evidence type="ECO:0000313" key="1">
    <source>
        <dbReference type="EMBL" id="PSL03881.1"/>
    </source>
</evidence>
<protein>
    <submittedName>
        <fullName evidence="1">Uncharacterized protein</fullName>
    </submittedName>
</protein>
<sequence length="208" mass="24456">MEAILLEYKEKEHAQFNEHATRLTKKINSFLESWETVNSELKIDIAYPDLVKGIIEVGPALFERLEVDYLKDKDTPLIKHYQEFYYSKINLLTDLCRKITEGTIGMGNYPKELQDVAQWPWEADRLKPHEAWFSSLREHFELVASTKEQQELVDLYLALKNAYNALHEFSDSKGLGLSHDIRGMYNFHHEGLQFRISENFDLLPLHRL</sequence>
<name>A0A2P8E329_9BACT</name>
<organism evidence="1 2">
    <name type="scientific">Cecembia rubra</name>
    <dbReference type="NCBI Taxonomy" id="1485585"/>
    <lineage>
        <taxon>Bacteria</taxon>
        <taxon>Pseudomonadati</taxon>
        <taxon>Bacteroidota</taxon>
        <taxon>Cytophagia</taxon>
        <taxon>Cytophagales</taxon>
        <taxon>Cyclobacteriaceae</taxon>
        <taxon>Cecembia</taxon>
    </lineage>
</organism>
<dbReference type="Proteomes" id="UP000240708">
    <property type="component" value="Unassembled WGS sequence"/>
</dbReference>
<proteinExistence type="predicted"/>
<dbReference type="EMBL" id="PYGF01000006">
    <property type="protein sequence ID" value="PSL03881.1"/>
    <property type="molecule type" value="Genomic_DNA"/>
</dbReference>
<reference evidence="1 2" key="1">
    <citation type="submission" date="2018-03" db="EMBL/GenBank/DDBJ databases">
        <title>Genomic Encyclopedia of Archaeal and Bacterial Type Strains, Phase II (KMG-II): from individual species to whole genera.</title>
        <authorList>
            <person name="Goeker M."/>
        </authorList>
    </citation>
    <scope>NUCLEOTIDE SEQUENCE [LARGE SCALE GENOMIC DNA]</scope>
    <source>
        <strain evidence="1 2">DSM 28057</strain>
    </source>
</reference>
<keyword evidence="2" id="KW-1185">Reference proteome</keyword>
<gene>
    <name evidence="1" type="ORF">CLV48_106121</name>
</gene>
<comment type="caution">
    <text evidence="1">The sequence shown here is derived from an EMBL/GenBank/DDBJ whole genome shotgun (WGS) entry which is preliminary data.</text>
</comment>
<dbReference type="AlphaFoldDB" id="A0A2P8E329"/>
<accession>A0A2P8E329</accession>
<evidence type="ECO:0000313" key="2">
    <source>
        <dbReference type="Proteomes" id="UP000240708"/>
    </source>
</evidence>